<dbReference type="InterPro" id="IPR014284">
    <property type="entry name" value="RNA_pol_sigma-70_dom"/>
</dbReference>
<dbReference type="Pfam" id="PF08281">
    <property type="entry name" value="Sigma70_r4_2"/>
    <property type="match status" value="1"/>
</dbReference>
<evidence type="ECO:0000259" key="6">
    <source>
        <dbReference type="Pfam" id="PF04542"/>
    </source>
</evidence>
<sequence length="356" mass="37514">MVGFAGAGLGAGLGAVEGRSLGTAVGAGLGAVPGADGTGLGTVAGADGTGLGADGLPDTTGDGTAEGTVEGAVDGTGEGAVEGAELAVGVAEPVAAPATAAQPATATALPARTPISRRRVGRMPWRFVKGAPRWSGRLRERSTGRRPGRVARTGAETFLAGACNLAARLAVPLKDRCDGFGGGSGRVREAVREREFREFAEARQGQLRRSAYLLCGDWHQAQDLTQTTLMKLYASWGRIRRDGNVEAYARTILTRAFIDQYRKRSWREEPTEEVPEPASAEPPDTPELRLVMQAALMELPPRYRAVLVLRFWEDWSVEQTAEALRVTPGTVKSQSARGLVRLRGLVEGLAGETSGR</sequence>
<dbReference type="GO" id="GO:0006352">
    <property type="term" value="P:DNA-templated transcription initiation"/>
    <property type="evidence" value="ECO:0007669"/>
    <property type="project" value="InterPro"/>
</dbReference>
<dbReference type="Gene3D" id="1.10.10.10">
    <property type="entry name" value="Winged helix-like DNA-binding domain superfamily/Winged helix DNA-binding domain"/>
    <property type="match status" value="1"/>
</dbReference>
<dbReference type="EMBL" id="CM000951">
    <property type="protein sequence ID" value="EDY54142.2"/>
    <property type="molecule type" value="Genomic_DNA"/>
</dbReference>
<reference evidence="8" key="1">
    <citation type="submission" date="2009-10" db="EMBL/GenBank/DDBJ databases">
        <title>The genome sequence of Streptomyces sviceus strain ATCC 29083.</title>
        <authorList>
            <consortium name="The Broad Institute Genome Sequencing Platform"/>
            <consortium name="Broad Institute Microbial Sequencing Center"/>
            <person name="Fischbach M."/>
            <person name="Godfrey P."/>
            <person name="Ward D."/>
            <person name="Young S."/>
            <person name="Zeng Q."/>
            <person name="Koehrsen M."/>
            <person name="Alvarado L."/>
            <person name="Berlin A.M."/>
            <person name="Bochicchio J."/>
            <person name="Borenstein D."/>
            <person name="Chapman S.B."/>
            <person name="Chen Z."/>
            <person name="Engels R."/>
            <person name="Freedman E."/>
            <person name="Gellesch M."/>
            <person name="Goldberg J."/>
            <person name="Griggs A."/>
            <person name="Gujja S."/>
            <person name="Heilman E.R."/>
            <person name="Heiman D.I."/>
            <person name="Hepburn T.A."/>
            <person name="Howarth C."/>
            <person name="Jen D."/>
            <person name="Larson L."/>
            <person name="Lewis B."/>
            <person name="Mehta T."/>
            <person name="Park D."/>
            <person name="Pearson M."/>
            <person name="Richards J."/>
            <person name="Roberts A."/>
            <person name="Saif S."/>
            <person name="Shea T.D."/>
            <person name="Shenoy N."/>
            <person name="Sisk P."/>
            <person name="Stolte C."/>
            <person name="Sykes S.N."/>
            <person name="Thomson T."/>
            <person name="Walk T."/>
            <person name="White J."/>
            <person name="Yandava C."/>
            <person name="Straight P."/>
            <person name="Clardy J."/>
            <person name="Hung D."/>
            <person name="Kolter R."/>
            <person name="Mekalanos J."/>
            <person name="Walker S."/>
            <person name="Walsh C.T."/>
            <person name="Wieland-Brown L.C."/>
            <person name="Haas B."/>
            <person name="Nusbaum C."/>
            <person name="Birren B."/>
        </authorList>
    </citation>
    <scope>NUCLEOTIDE SEQUENCE [LARGE SCALE GENOMIC DNA]</scope>
    <source>
        <strain evidence="8">ATCC 29083</strain>
    </source>
</reference>
<evidence type="ECO:0000313" key="8">
    <source>
        <dbReference type="EMBL" id="EDY54142.2"/>
    </source>
</evidence>
<evidence type="ECO:0000256" key="2">
    <source>
        <dbReference type="ARBA" id="ARBA00023015"/>
    </source>
</evidence>
<dbReference type="InterPro" id="IPR039425">
    <property type="entry name" value="RNA_pol_sigma-70-like"/>
</dbReference>
<dbReference type="HOGENOM" id="CLU_778264_0_0_11"/>
<evidence type="ECO:0000256" key="4">
    <source>
        <dbReference type="ARBA" id="ARBA00023125"/>
    </source>
</evidence>
<name>B5HMT7_STRX2</name>
<gene>
    <name evidence="8" type="ORF">SSEG_08457</name>
</gene>
<dbReference type="Proteomes" id="UP000002785">
    <property type="component" value="Chromosome"/>
</dbReference>
<evidence type="ECO:0000256" key="1">
    <source>
        <dbReference type="ARBA" id="ARBA00010641"/>
    </source>
</evidence>
<dbReference type="SUPFAM" id="SSF88659">
    <property type="entry name" value="Sigma3 and sigma4 domains of RNA polymerase sigma factors"/>
    <property type="match status" value="1"/>
</dbReference>
<keyword evidence="3" id="KW-0731">Sigma factor</keyword>
<feature type="domain" description="RNA polymerase sigma-70 region 2" evidence="6">
    <location>
        <begin position="201"/>
        <end position="267"/>
    </location>
</feature>
<keyword evidence="4" id="KW-0238">DNA-binding</keyword>
<dbReference type="Gene3D" id="1.10.1740.10">
    <property type="match status" value="1"/>
</dbReference>
<evidence type="ECO:0000256" key="5">
    <source>
        <dbReference type="ARBA" id="ARBA00023163"/>
    </source>
</evidence>
<dbReference type="InterPro" id="IPR013324">
    <property type="entry name" value="RNA_pol_sigma_r3/r4-like"/>
</dbReference>
<dbReference type="Pfam" id="PF04542">
    <property type="entry name" value="Sigma70_r2"/>
    <property type="match status" value="1"/>
</dbReference>
<protein>
    <submittedName>
        <fullName evidence="8">RNA polymerase ECF sigma factor</fullName>
    </submittedName>
</protein>
<accession>B5HMT7</accession>
<dbReference type="InterPro" id="IPR013249">
    <property type="entry name" value="RNA_pol_sigma70_r4_t2"/>
</dbReference>
<keyword evidence="5" id="KW-0804">Transcription</keyword>
<dbReference type="GO" id="GO:0016987">
    <property type="term" value="F:sigma factor activity"/>
    <property type="evidence" value="ECO:0007669"/>
    <property type="project" value="UniProtKB-KW"/>
</dbReference>
<evidence type="ECO:0000313" key="9">
    <source>
        <dbReference type="Proteomes" id="UP000002785"/>
    </source>
</evidence>
<comment type="similarity">
    <text evidence="1">Belongs to the sigma-70 factor family. ECF subfamily.</text>
</comment>
<dbReference type="PANTHER" id="PTHR43133:SF50">
    <property type="entry name" value="ECF RNA POLYMERASE SIGMA FACTOR SIGM"/>
    <property type="match status" value="1"/>
</dbReference>
<dbReference type="InterPro" id="IPR007627">
    <property type="entry name" value="RNA_pol_sigma70_r2"/>
</dbReference>
<evidence type="ECO:0000259" key="7">
    <source>
        <dbReference type="Pfam" id="PF08281"/>
    </source>
</evidence>
<dbReference type="PANTHER" id="PTHR43133">
    <property type="entry name" value="RNA POLYMERASE ECF-TYPE SIGMA FACTO"/>
    <property type="match status" value="1"/>
</dbReference>
<dbReference type="NCBIfam" id="TIGR02983">
    <property type="entry name" value="SigE-fam_strep"/>
    <property type="match status" value="1"/>
</dbReference>
<dbReference type="NCBIfam" id="TIGR02937">
    <property type="entry name" value="sigma70-ECF"/>
    <property type="match status" value="1"/>
</dbReference>
<organism evidence="8 9">
    <name type="scientific">Streptomyces sviceus (strain ATCC 29083 / DSM 924 / JCM 4929 / NBRC 13980 / NCIMB 11184 / NRRL 5439 / UC 5370)</name>
    <dbReference type="NCBI Taxonomy" id="463191"/>
    <lineage>
        <taxon>Bacteria</taxon>
        <taxon>Bacillati</taxon>
        <taxon>Actinomycetota</taxon>
        <taxon>Actinomycetes</taxon>
        <taxon>Kitasatosporales</taxon>
        <taxon>Streptomycetaceae</taxon>
        <taxon>Streptomyces</taxon>
    </lineage>
</organism>
<dbReference type="InterPro" id="IPR013325">
    <property type="entry name" value="RNA_pol_sigma_r2"/>
</dbReference>
<dbReference type="InterPro" id="IPR014325">
    <property type="entry name" value="RNA_pol_sigma-E_actinobac"/>
</dbReference>
<proteinExistence type="inferred from homology"/>
<dbReference type="eggNOG" id="COG1595">
    <property type="taxonomic scope" value="Bacteria"/>
</dbReference>
<dbReference type="AlphaFoldDB" id="B5HMT7"/>
<feature type="domain" description="RNA polymerase sigma factor 70 region 4 type 2" evidence="7">
    <location>
        <begin position="292"/>
        <end position="342"/>
    </location>
</feature>
<dbReference type="CDD" id="cd06171">
    <property type="entry name" value="Sigma70_r4"/>
    <property type="match status" value="1"/>
</dbReference>
<dbReference type="SUPFAM" id="SSF88946">
    <property type="entry name" value="Sigma2 domain of RNA polymerase sigma factors"/>
    <property type="match status" value="1"/>
</dbReference>
<dbReference type="InterPro" id="IPR036388">
    <property type="entry name" value="WH-like_DNA-bd_sf"/>
</dbReference>
<evidence type="ECO:0000256" key="3">
    <source>
        <dbReference type="ARBA" id="ARBA00023082"/>
    </source>
</evidence>
<keyword evidence="2" id="KW-0805">Transcription regulation</keyword>
<keyword evidence="9" id="KW-1185">Reference proteome</keyword>
<dbReference type="GO" id="GO:0003677">
    <property type="term" value="F:DNA binding"/>
    <property type="evidence" value="ECO:0007669"/>
    <property type="project" value="UniProtKB-KW"/>
</dbReference>